<protein>
    <recommendedName>
        <fullName evidence="4">Metallopeptidase</fullName>
    </recommendedName>
</protein>
<comment type="caution">
    <text evidence="2">The sequence shown here is derived from an EMBL/GenBank/DDBJ whole genome shotgun (WGS) entry which is preliminary data.</text>
</comment>
<gene>
    <name evidence="2" type="ORF">BI308_20395</name>
</gene>
<proteinExistence type="predicted"/>
<feature type="compositionally biased region" description="Polar residues" evidence="1">
    <location>
        <begin position="299"/>
        <end position="314"/>
    </location>
</feature>
<dbReference type="STRING" id="1925591.BI308_20395"/>
<dbReference type="Pfam" id="PF14247">
    <property type="entry name" value="DUF4344"/>
    <property type="match status" value="1"/>
</dbReference>
<keyword evidence="3" id="KW-1185">Reference proteome</keyword>
<evidence type="ECO:0000313" key="2">
    <source>
        <dbReference type="EMBL" id="OJJ20754.1"/>
    </source>
</evidence>
<accession>A0A1L9QM54</accession>
<feature type="compositionally biased region" description="Pro residues" evidence="1">
    <location>
        <begin position="45"/>
        <end position="54"/>
    </location>
</feature>
<dbReference type="EMBL" id="MLAW01000046">
    <property type="protein sequence ID" value="OJJ20754.1"/>
    <property type="molecule type" value="Genomic_DNA"/>
</dbReference>
<evidence type="ECO:0000256" key="1">
    <source>
        <dbReference type="SAM" id="MobiDB-lite"/>
    </source>
</evidence>
<sequence length="321" mass="36002">MHWIKFSLIAAMSICAVIGESFLPLSSATAEYDLFRNPDVSPSAPSRPPAPRSNPPVSTGPIRGRFKIVHAQIKKEYLQKLNIRLQDSGALNYMQNNLDNLNLNLPADVPVIFGECGEENAFYSPSKRRIIMCIDLVHAFVMRFHEDDPDASLKELLDIAFNITSFVLFHEMGHALVDIFDIPVTGREEDAVDEMAAILLLEQGNAKSEQTVLQAAISFLLAAENNENVRNLPYWGEHSLDKQRFFSLLCLVYGSNPDKYSGLVERNILPESRARRCPSEYAQKLSSWNRLLAPHINNNPVVAGNQPQPQTSYQPDPGLLW</sequence>
<feature type="region of interest" description="Disordered" evidence="1">
    <location>
        <begin position="39"/>
        <end position="61"/>
    </location>
</feature>
<evidence type="ECO:0008006" key="4">
    <source>
        <dbReference type="Google" id="ProtNLM"/>
    </source>
</evidence>
<evidence type="ECO:0000313" key="3">
    <source>
        <dbReference type="Proteomes" id="UP000183940"/>
    </source>
</evidence>
<name>A0A1L9QM54_9CYAN</name>
<dbReference type="AlphaFoldDB" id="A0A1L9QM54"/>
<reference evidence="2" key="1">
    <citation type="submission" date="2016-10" db="EMBL/GenBank/DDBJ databases">
        <title>CRISPR-Cas defence system in Roseofilum reptotaenium: evidence of a bacteriophage-cyanobacterium arms race in the coral black band disease.</title>
        <authorList>
            <person name="Buerger P."/>
            <person name="Wood-Charlson E.M."/>
            <person name="Weynberg K.D."/>
            <person name="Willis B."/>
            <person name="Van Oppen M.J."/>
        </authorList>
    </citation>
    <scope>NUCLEOTIDE SEQUENCE [LARGE SCALE GENOMIC DNA]</scope>
    <source>
        <strain evidence="2">AO1-A</strain>
    </source>
</reference>
<dbReference type="InterPro" id="IPR025644">
    <property type="entry name" value="DUF4344"/>
</dbReference>
<organism evidence="2 3">
    <name type="scientific">Roseofilum reptotaenium AO1-A</name>
    <dbReference type="NCBI Taxonomy" id="1925591"/>
    <lineage>
        <taxon>Bacteria</taxon>
        <taxon>Bacillati</taxon>
        <taxon>Cyanobacteriota</taxon>
        <taxon>Cyanophyceae</taxon>
        <taxon>Desertifilales</taxon>
        <taxon>Desertifilaceae</taxon>
        <taxon>Roseofilum</taxon>
    </lineage>
</organism>
<dbReference type="Proteomes" id="UP000183940">
    <property type="component" value="Unassembled WGS sequence"/>
</dbReference>
<feature type="region of interest" description="Disordered" evidence="1">
    <location>
        <begin position="299"/>
        <end position="321"/>
    </location>
</feature>